<keyword evidence="3" id="KW-1185">Reference proteome</keyword>
<evidence type="ECO:0000256" key="1">
    <source>
        <dbReference type="SAM" id="MobiDB-lite"/>
    </source>
</evidence>
<protein>
    <submittedName>
        <fullName evidence="2">Uncharacterized protein</fullName>
    </submittedName>
</protein>
<evidence type="ECO:0000313" key="2">
    <source>
        <dbReference type="EMBL" id="OMJ82625.1"/>
    </source>
</evidence>
<name>A0A1R2C114_9CILI</name>
<accession>A0A1R2C114</accession>
<dbReference type="Proteomes" id="UP000187209">
    <property type="component" value="Unassembled WGS sequence"/>
</dbReference>
<gene>
    <name evidence="2" type="ORF">SteCoe_16605</name>
</gene>
<dbReference type="AlphaFoldDB" id="A0A1R2C114"/>
<dbReference type="EMBL" id="MPUH01000333">
    <property type="protein sequence ID" value="OMJ82625.1"/>
    <property type="molecule type" value="Genomic_DNA"/>
</dbReference>
<feature type="region of interest" description="Disordered" evidence="1">
    <location>
        <begin position="274"/>
        <end position="317"/>
    </location>
</feature>
<reference evidence="2 3" key="1">
    <citation type="submission" date="2016-11" db="EMBL/GenBank/DDBJ databases">
        <title>The macronuclear genome of Stentor coeruleus: a giant cell with tiny introns.</title>
        <authorList>
            <person name="Slabodnick M."/>
            <person name="Ruby J.G."/>
            <person name="Reiff S.B."/>
            <person name="Swart E.C."/>
            <person name="Gosai S."/>
            <person name="Prabakaran S."/>
            <person name="Witkowska E."/>
            <person name="Larue G.E."/>
            <person name="Fisher S."/>
            <person name="Freeman R.M."/>
            <person name="Gunawardena J."/>
            <person name="Chu W."/>
            <person name="Stover N.A."/>
            <person name="Gregory B.D."/>
            <person name="Nowacki M."/>
            <person name="Derisi J."/>
            <person name="Roy S.W."/>
            <person name="Marshall W.F."/>
            <person name="Sood P."/>
        </authorList>
    </citation>
    <scope>NUCLEOTIDE SEQUENCE [LARGE SCALE GENOMIC DNA]</scope>
    <source>
        <strain evidence="2">WM001</strain>
    </source>
</reference>
<proteinExistence type="predicted"/>
<sequence>MSIAPSKSTEQGVELLNISIDIGNGKSDTLKIHEHDDPRLTIREFYIKNKISNDGTEEVLLRKVYDLIAELVEEHKLLSMAIKTQPLLSPKPCKNIGERLYRKGIQEKEERLVFNQLKRINSAKEIQKTIIGKPKLNRNSIKILNSSTKASSESFQSPKSISACDVRFKFDSQSSKNERKSLSRIDIFLQDTPDKKNRFKVMEINPFDIESPMKSCVVRTPQHAKTPNTKIITCKSPKASIEINDKKEYCNKVDNRKYERMSLGNVEEIQGKMSKASSISEGIKHQKRTSDPTYNGLKNSHKSGKTQTMRAGVKNKF</sequence>
<evidence type="ECO:0000313" key="3">
    <source>
        <dbReference type="Proteomes" id="UP000187209"/>
    </source>
</evidence>
<comment type="caution">
    <text evidence="2">The sequence shown here is derived from an EMBL/GenBank/DDBJ whole genome shotgun (WGS) entry which is preliminary data.</text>
</comment>
<organism evidence="2 3">
    <name type="scientific">Stentor coeruleus</name>
    <dbReference type="NCBI Taxonomy" id="5963"/>
    <lineage>
        <taxon>Eukaryota</taxon>
        <taxon>Sar</taxon>
        <taxon>Alveolata</taxon>
        <taxon>Ciliophora</taxon>
        <taxon>Postciliodesmatophora</taxon>
        <taxon>Heterotrichea</taxon>
        <taxon>Heterotrichida</taxon>
        <taxon>Stentoridae</taxon>
        <taxon>Stentor</taxon>
    </lineage>
</organism>